<dbReference type="InterPro" id="IPR014729">
    <property type="entry name" value="Rossmann-like_a/b/a_fold"/>
</dbReference>
<dbReference type="InterPro" id="IPR027417">
    <property type="entry name" value="P-loop_NTPase"/>
</dbReference>
<dbReference type="SMART" id="SM00387">
    <property type="entry name" value="HATPase_c"/>
    <property type="match status" value="1"/>
</dbReference>
<feature type="transmembrane region" description="Helical" evidence="13">
    <location>
        <begin position="437"/>
        <end position="454"/>
    </location>
</feature>
<dbReference type="InterPro" id="IPR006016">
    <property type="entry name" value="UspA"/>
</dbReference>
<dbReference type="Gene3D" id="3.40.50.300">
    <property type="entry name" value="P-loop containing nucleotide triphosphate hydrolases"/>
    <property type="match status" value="1"/>
</dbReference>
<dbReference type="InterPro" id="IPR036097">
    <property type="entry name" value="HisK_dim/P_sf"/>
</dbReference>
<dbReference type="Pfam" id="PF13493">
    <property type="entry name" value="DUF4118"/>
    <property type="match status" value="1"/>
</dbReference>
<dbReference type="InterPro" id="IPR038318">
    <property type="entry name" value="KdpD_sf"/>
</dbReference>
<evidence type="ECO:0000256" key="1">
    <source>
        <dbReference type="ARBA" id="ARBA00000085"/>
    </source>
</evidence>
<evidence type="ECO:0000256" key="13">
    <source>
        <dbReference type="SAM" id="Phobius"/>
    </source>
</evidence>
<keyword evidence="9" id="KW-0067">ATP-binding</keyword>
<dbReference type="InterPro" id="IPR003594">
    <property type="entry name" value="HATPase_dom"/>
</dbReference>
<dbReference type="Gene3D" id="1.20.120.620">
    <property type="entry name" value="Backbone structure of the membrane domain of e. Coli histidine kinase receptor kdpd"/>
    <property type="match status" value="1"/>
</dbReference>
<keyword evidence="6 13" id="KW-0812">Transmembrane</keyword>
<dbReference type="Gene3D" id="3.30.450.40">
    <property type="match status" value="1"/>
</dbReference>
<dbReference type="InterPro" id="IPR052023">
    <property type="entry name" value="Histidine_kinase_KdpD"/>
</dbReference>
<feature type="transmembrane region" description="Helical" evidence="13">
    <location>
        <begin position="466"/>
        <end position="486"/>
    </location>
</feature>
<keyword evidence="8 15" id="KW-0418">Kinase</keyword>
<feature type="transmembrane region" description="Helical" evidence="13">
    <location>
        <begin position="389"/>
        <end position="407"/>
    </location>
</feature>
<dbReference type="InterPro" id="IPR003661">
    <property type="entry name" value="HisK_dim/P_dom"/>
</dbReference>
<keyword evidence="5" id="KW-0808">Transferase</keyword>
<evidence type="ECO:0000313" key="15">
    <source>
        <dbReference type="EMBL" id="GLR27085.1"/>
    </source>
</evidence>
<dbReference type="InterPro" id="IPR005467">
    <property type="entry name" value="His_kinase_dom"/>
</dbReference>
<dbReference type="CDD" id="cd00082">
    <property type="entry name" value="HisKA"/>
    <property type="match status" value="1"/>
</dbReference>
<dbReference type="SMART" id="SM00388">
    <property type="entry name" value="HisKA"/>
    <property type="match status" value="1"/>
</dbReference>
<dbReference type="GO" id="GO:0016301">
    <property type="term" value="F:kinase activity"/>
    <property type="evidence" value="ECO:0007669"/>
    <property type="project" value="UniProtKB-KW"/>
</dbReference>
<evidence type="ECO:0000256" key="8">
    <source>
        <dbReference type="ARBA" id="ARBA00022777"/>
    </source>
</evidence>
<dbReference type="InterPro" id="IPR004358">
    <property type="entry name" value="Sig_transdc_His_kin-like_C"/>
</dbReference>
<dbReference type="InterPro" id="IPR003852">
    <property type="entry name" value="Sig_transdc_His_kinase_KdpD_N"/>
</dbReference>
<evidence type="ECO:0000256" key="4">
    <source>
        <dbReference type="ARBA" id="ARBA00022553"/>
    </source>
</evidence>
<dbReference type="Gene3D" id="3.30.565.10">
    <property type="entry name" value="Histidine kinase-like ATPase, C-terminal domain"/>
    <property type="match status" value="1"/>
</dbReference>
<evidence type="ECO:0000256" key="6">
    <source>
        <dbReference type="ARBA" id="ARBA00022692"/>
    </source>
</evidence>
<proteinExistence type="predicted"/>
<dbReference type="SUPFAM" id="SSF52402">
    <property type="entry name" value="Adenine nucleotide alpha hydrolases-like"/>
    <property type="match status" value="1"/>
</dbReference>
<dbReference type="SUPFAM" id="SSF52540">
    <property type="entry name" value="P-loop containing nucleoside triphosphate hydrolases"/>
    <property type="match status" value="1"/>
</dbReference>
<evidence type="ECO:0000256" key="11">
    <source>
        <dbReference type="ARBA" id="ARBA00023012"/>
    </source>
</evidence>
<evidence type="ECO:0000256" key="5">
    <source>
        <dbReference type="ARBA" id="ARBA00022679"/>
    </source>
</evidence>
<evidence type="ECO:0000256" key="9">
    <source>
        <dbReference type="ARBA" id="ARBA00022840"/>
    </source>
</evidence>
<evidence type="ECO:0000256" key="12">
    <source>
        <dbReference type="ARBA" id="ARBA00023136"/>
    </source>
</evidence>
<dbReference type="Pfam" id="PF02702">
    <property type="entry name" value="KdpD"/>
    <property type="match status" value="1"/>
</dbReference>
<keyword evidence="11" id="KW-0902">Two-component regulatory system</keyword>
<comment type="catalytic activity">
    <reaction evidence="1">
        <text>ATP + protein L-histidine = ADP + protein N-phospho-L-histidine.</text>
        <dbReference type="EC" id="2.7.13.3"/>
    </reaction>
</comment>
<dbReference type="SUPFAM" id="SSF55874">
    <property type="entry name" value="ATPase domain of HSP90 chaperone/DNA topoisomerase II/histidine kinase"/>
    <property type="match status" value="1"/>
</dbReference>
<comment type="subcellular location">
    <subcellularLocation>
        <location evidence="2">Membrane</location>
        <topology evidence="2">Multi-pass membrane protein</topology>
    </subcellularLocation>
</comment>
<dbReference type="Gene3D" id="1.10.287.130">
    <property type="match status" value="1"/>
</dbReference>
<evidence type="ECO:0000256" key="3">
    <source>
        <dbReference type="ARBA" id="ARBA00012438"/>
    </source>
</evidence>
<organism evidence="15 16">
    <name type="scientific">Limnobacter litoralis</name>
    <dbReference type="NCBI Taxonomy" id="481366"/>
    <lineage>
        <taxon>Bacteria</taxon>
        <taxon>Pseudomonadati</taxon>
        <taxon>Pseudomonadota</taxon>
        <taxon>Betaproteobacteria</taxon>
        <taxon>Burkholderiales</taxon>
        <taxon>Burkholderiaceae</taxon>
        <taxon>Limnobacter</taxon>
    </lineage>
</organism>
<evidence type="ECO:0000259" key="14">
    <source>
        <dbReference type="PROSITE" id="PS50109"/>
    </source>
</evidence>
<dbReference type="Gene3D" id="3.40.50.620">
    <property type="entry name" value="HUPs"/>
    <property type="match status" value="1"/>
</dbReference>
<dbReference type="Proteomes" id="UP001156664">
    <property type="component" value="Unassembled WGS sequence"/>
</dbReference>
<gene>
    <name evidence="15" type="primary">kdpD</name>
    <name evidence="15" type="ORF">GCM10007875_21760</name>
</gene>
<evidence type="ECO:0000256" key="7">
    <source>
        <dbReference type="ARBA" id="ARBA00022741"/>
    </source>
</evidence>
<name>A0ABQ5YTE1_9BURK</name>
<dbReference type="PANTHER" id="PTHR45569">
    <property type="entry name" value="SENSOR PROTEIN KDPD"/>
    <property type="match status" value="1"/>
</dbReference>
<keyword evidence="7" id="KW-0547">Nucleotide-binding</keyword>
<evidence type="ECO:0000256" key="10">
    <source>
        <dbReference type="ARBA" id="ARBA00022989"/>
    </source>
</evidence>
<comment type="caution">
    <text evidence="15">The sequence shown here is derived from an EMBL/GenBank/DDBJ whole genome shotgun (WGS) entry which is preliminary data.</text>
</comment>
<sequence length="887" mass="97453">MNHTMNRADALVQELNKTAKGRLTVFLGAAPGVGKTFAMLQRARELLQNGTDVVIGVVETHGRGETARQMEGLPALPMMDIHHQGQILKEFDLEAALNRRPSLILIDELAHSNGPGCLHAQRWQDVESLLKAGIDVYGTLNIQHLESINDQVHQLTGVRVRETVPDTLFDHLRDIRLIDLPPDDLLERLQQGKIYAPHIARQAMTGFFTPVNLKALRDLAIDKAGQLIDQDSRMALSANGRESAPMRKTVLIVLDGSERSEYMLRAGGRLAERRGARWIALCVVSRNAHLDDTHRARLDQWSDLTRRLGGEFEVVHHSDRIHAIFEVARVRQVTAILAERGHEGLIARLCRRTLADQLLHRGRQYEITLIASDDSRPAKSILRANQVPFADWAFAVLCSILAVLTAWAADSLLAFKDLSAIFLIAVLVVATRTGRSAATLAAVTCFLAYNYFFIEPRFTFEISAEQGIITVSGFLVTALMAGGLASRMREQLDALRAANAYGIALEQLTRQLSTATDIHAVLERGARALAQSSGARVWLRVGTLAETQAEFTLSEDPKIRHAASLCESTREECGRFTNTLAGAEWLFMPMPASNSGSEGVAGFCFPASQKSLSNEMATLLKSMTQSIGDAVMRTRLVNELESARVISETEKLRSALLSSVSHDLRSPLAAMVGAAETLDTFQTSLPPEDHAALLDTILQEGQRLDRYIQNLLDMTRLGHNGLALKREWTYVEDLVASAVQRLQRYHPGQTIEVQIEDGLPPLHAHPALIEQALFNVIENAAKFSPIGEALEIRVARQSDKLQIEVTDKGPGIPADERAKVFDMFYTMQRGDRGTQGTGLGLTIVQGIVGSHMGEVTALPGPDGQGTTLRICLPLSVEPNSSSVDYTE</sequence>
<dbReference type="EC" id="2.7.13.3" evidence="3"/>
<dbReference type="Pfam" id="PF00582">
    <property type="entry name" value="Usp"/>
    <property type="match status" value="1"/>
</dbReference>
<keyword evidence="16" id="KW-1185">Reference proteome</keyword>
<keyword evidence="12 13" id="KW-0472">Membrane</keyword>
<accession>A0ABQ5YTE1</accession>
<evidence type="ECO:0000256" key="2">
    <source>
        <dbReference type="ARBA" id="ARBA00004141"/>
    </source>
</evidence>
<dbReference type="InterPro" id="IPR025201">
    <property type="entry name" value="KdpD_TM"/>
</dbReference>
<keyword evidence="10 13" id="KW-1133">Transmembrane helix</keyword>
<protein>
    <recommendedName>
        <fullName evidence="3">histidine kinase</fullName>
        <ecNumber evidence="3">2.7.13.3</ecNumber>
    </recommendedName>
</protein>
<evidence type="ECO:0000313" key="16">
    <source>
        <dbReference type="Proteomes" id="UP001156664"/>
    </source>
</evidence>
<reference evidence="16" key="1">
    <citation type="journal article" date="2019" name="Int. J. Syst. Evol. Microbiol.">
        <title>The Global Catalogue of Microorganisms (GCM) 10K type strain sequencing project: providing services to taxonomists for standard genome sequencing and annotation.</title>
        <authorList>
            <consortium name="The Broad Institute Genomics Platform"/>
            <consortium name="The Broad Institute Genome Sequencing Center for Infectious Disease"/>
            <person name="Wu L."/>
            <person name="Ma J."/>
        </authorList>
    </citation>
    <scope>NUCLEOTIDE SEQUENCE [LARGE SCALE GENOMIC DNA]</scope>
    <source>
        <strain evidence="16">NBRC 105857</strain>
    </source>
</reference>
<dbReference type="PRINTS" id="PR00344">
    <property type="entry name" value="BCTRLSENSOR"/>
</dbReference>
<dbReference type="PANTHER" id="PTHR45569:SF1">
    <property type="entry name" value="SENSOR PROTEIN KDPD"/>
    <property type="match status" value="1"/>
</dbReference>
<dbReference type="EMBL" id="BSOJ01000027">
    <property type="protein sequence ID" value="GLR27085.1"/>
    <property type="molecule type" value="Genomic_DNA"/>
</dbReference>
<dbReference type="PROSITE" id="PS50109">
    <property type="entry name" value="HIS_KIN"/>
    <property type="match status" value="1"/>
</dbReference>
<dbReference type="Pfam" id="PF02518">
    <property type="entry name" value="HATPase_c"/>
    <property type="match status" value="1"/>
</dbReference>
<dbReference type="InterPro" id="IPR036890">
    <property type="entry name" value="HATPase_C_sf"/>
</dbReference>
<keyword evidence="4" id="KW-0597">Phosphoprotein</keyword>
<feature type="domain" description="Histidine kinase" evidence="14">
    <location>
        <begin position="659"/>
        <end position="876"/>
    </location>
</feature>
<dbReference type="SUPFAM" id="SSF47384">
    <property type="entry name" value="Homodimeric domain of signal transducing histidine kinase"/>
    <property type="match status" value="1"/>
</dbReference>
<dbReference type="InterPro" id="IPR029016">
    <property type="entry name" value="GAF-like_dom_sf"/>
</dbReference>
<dbReference type="Pfam" id="PF00512">
    <property type="entry name" value="HisKA"/>
    <property type="match status" value="1"/>
</dbReference>